<dbReference type="EMBL" id="CAGI01000183">
    <property type="protein sequence ID" value="CCF53580.1"/>
    <property type="molecule type" value="Genomic_DNA"/>
</dbReference>
<feature type="compositionally biased region" description="Basic and acidic residues" evidence="1">
    <location>
        <begin position="1"/>
        <end position="18"/>
    </location>
</feature>
<accession>I2G337</accession>
<evidence type="ECO:0000256" key="1">
    <source>
        <dbReference type="SAM" id="MobiDB-lite"/>
    </source>
</evidence>
<keyword evidence="3" id="KW-1185">Reference proteome</keyword>
<comment type="caution">
    <text evidence="2">The sequence shown here is derived from an EMBL/GenBank/DDBJ whole genome shotgun (WGS) entry which is preliminary data.</text>
</comment>
<dbReference type="HOGENOM" id="CLU_1950416_0_0_1"/>
<reference evidence="2 3" key="1">
    <citation type="journal article" date="2012" name="Plant Cell">
        <title>Genome comparison of barley and maize smut fungi reveals targeted loss of RNA silencing components and species-specific presence of transposable elements.</title>
        <authorList>
            <person name="Laurie J.D."/>
            <person name="Ali S."/>
            <person name="Linning R."/>
            <person name="Mannhaupt G."/>
            <person name="Wong P."/>
            <person name="Gueldener U."/>
            <person name="Muensterkoetter M."/>
            <person name="Moore R."/>
            <person name="Kahmann R."/>
            <person name="Bakkeren G."/>
            <person name="Schirawski J."/>
        </authorList>
    </citation>
    <scope>NUCLEOTIDE SEQUENCE [LARGE SCALE GENOMIC DNA]</scope>
    <source>
        <strain evidence="3">Uh4875-4</strain>
    </source>
</reference>
<dbReference type="Proteomes" id="UP000006174">
    <property type="component" value="Unassembled WGS sequence"/>
</dbReference>
<evidence type="ECO:0000313" key="3">
    <source>
        <dbReference type="Proteomes" id="UP000006174"/>
    </source>
</evidence>
<organism evidence="2 3">
    <name type="scientific">Ustilago hordei</name>
    <name type="common">Barley covered smut fungus</name>
    <dbReference type="NCBI Taxonomy" id="120017"/>
    <lineage>
        <taxon>Eukaryota</taxon>
        <taxon>Fungi</taxon>
        <taxon>Dikarya</taxon>
        <taxon>Basidiomycota</taxon>
        <taxon>Ustilaginomycotina</taxon>
        <taxon>Ustilaginomycetes</taxon>
        <taxon>Ustilaginales</taxon>
        <taxon>Ustilaginaceae</taxon>
        <taxon>Ustilago</taxon>
    </lineage>
</organism>
<feature type="compositionally biased region" description="Polar residues" evidence="1">
    <location>
        <begin position="56"/>
        <end position="69"/>
    </location>
</feature>
<protein>
    <submittedName>
        <fullName evidence="2">Uncharacterized protein</fullName>
    </submittedName>
</protein>
<evidence type="ECO:0000313" key="2">
    <source>
        <dbReference type="EMBL" id="CCF53580.1"/>
    </source>
</evidence>
<name>I2G337_USTHO</name>
<dbReference type="AlphaFoldDB" id="I2G337"/>
<feature type="region of interest" description="Disordered" evidence="1">
    <location>
        <begin position="48"/>
        <end position="71"/>
    </location>
</feature>
<proteinExistence type="predicted"/>
<feature type="region of interest" description="Disordered" evidence="1">
    <location>
        <begin position="1"/>
        <end position="31"/>
    </location>
</feature>
<gene>
    <name evidence="2" type="ORF">UHOR_16004</name>
</gene>
<sequence length="129" mass="14078">MAEGDIPHDDPEKHKEGTEQADATSGSQPRPCIRLQCQAGLSSHTRVSSFAAEPVTSKQGSYSFSSKRNAMSRRLRPELEGNILFLTKPRSHCCASILHSANPDAFETDNESQGALNPVVYIAALVRMH</sequence>